<evidence type="ECO:0000256" key="2">
    <source>
        <dbReference type="ARBA" id="ARBA00012897"/>
    </source>
</evidence>
<evidence type="ECO:0000313" key="12">
    <source>
        <dbReference type="Proteomes" id="UP000029843"/>
    </source>
</evidence>
<dbReference type="SMART" id="SM01002">
    <property type="entry name" value="AlaDh_PNT_C"/>
    <property type="match status" value="1"/>
</dbReference>
<feature type="binding site" evidence="8">
    <location>
        <begin position="267"/>
        <end position="270"/>
    </location>
    <ligand>
        <name>NAD(+)</name>
        <dbReference type="ChEBI" id="CHEBI:57540"/>
    </ligand>
</feature>
<dbReference type="NCBIfam" id="TIGR00518">
    <property type="entry name" value="alaDH"/>
    <property type="match status" value="1"/>
</dbReference>
<evidence type="ECO:0000256" key="3">
    <source>
        <dbReference type="ARBA" id="ARBA00023002"/>
    </source>
</evidence>
<keyword evidence="8" id="KW-0547">Nucleotide-binding</keyword>
<organism evidence="11 12">
    <name type="scientific">Colwellia psychrerythraea</name>
    <name type="common">Vibrio psychroerythus</name>
    <dbReference type="NCBI Taxonomy" id="28229"/>
    <lineage>
        <taxon>Bacteria</taxon>
        <taxon>Pseudomonadati</taxon>
        <taxon>Pseudomonadota</taxon>
        <taxon>Gammaproteobacteria</taxon>
        <taxon>Alteromonadales</taxon>
        <taxon>Colwelliaceae</taxon>
        <taxon>Colwellia</taxon>
    </lineage>
</organism>
<feature type="binding site" evidence="7">
    <location>
        <position position="15"/>
    </location>
    <ligand>
        <name>substrate</name>
    </ligand>
</feature>
<dbReference type="InterPro" id="IPR007698">
    <property type="entry name" value="AlaDH/PNT_NAD(H)-bd"/>
</dbReference>
<comment type="catalytic activity">
    <reaction evidence="5">
        <text>L-alanine + NAD(+) + H2O = pyruvate + NH4(+) + NADH + H(+)</text>
        <dbReference type="Rhea" id="RHEA:18405"/>
        <dbReference type="ChEBI" id="CHEBI:15361"/>
        <dbReference type="ChEBI" id="CHEBI:15377"/>
        <dbReference type="ChEBI" id="CHEBI:15378"/>
        <dbReference type="ChEBI" id="CHEBI:28938"/>
        <dbReference type="ChEBI" id="CHEBI:57540"/>
        <dbReference type="ChEBI" id="CHEBI:57945"/>
        <dbReference type="ChEBI" id="CHEBI:57972"/>
        <dbReference type="EC" id="1.4.1.1"/>
    </reaction>
</comment>
<dbReference type="Pfam" id="PF05222">
    <property type="entry name" value="AlaDh_PNT_N"/>
    <property type="match status" value="1"/>
</dbReference>
<evidence type="ECO:0000256" key="5">
    <source>
        <dbReference type="PIRNR" id="PIRNR000183"/>
    </source>
</evidence>
<feature type="binding site" evidence="8">
    <location>
        <position position="134"/>
    </location>
    <ligand>
        <name>NAD(+)</name>
        <dbReference type="ChEBI" id="CHEBI:57540"/>
    </ligand>
</feature>
<dbReference type="Gene3D" id="3.40.50.720">
    <property type="entry name" value="NAD(P)-binding Rossmann-like Domain"/>
    <property type="match status" value="2"/>
</dbReference>
<dbReference type="GO" id="GO:0000166">
    <property type="term" value="F:nucleotide binding"/>
    <property type="evidence" value="ECO:0007669"/>
    <property type="project" value="UniProtKB-KW"/>
</dbReference>
<dbReference type="PATRIC" id="fig|28229.4.peg.2114"/>
<dbReference type="RefSeq" id="WP_033093841.1">
    <property type="nucleotide sequence ID" value="NZ_JQED01000024.1"/>
</dbReference>
<reference evidence="11 12" key="1">
    <citation type="submission" date="2014-08" db="EMBL/GenBank/DDBJ databases">
        <title>Genomic and Phenotypic Diversity of Colwellia psychrerythraea strains from Disparate Marine Basins.</title>
        <authorList>
            <person name="Techtmann S.M."/>
            <person name="Stelling S.C."/>
            <person name="Utturkar S.M."/>
            <person name="Alshibli N."/>
            <person name="Harris A."/>
            <person name="Brown S.D."/>
            <person name="Hazen T.C."/>
        </authorList>
    </citation>
    <scope>NUCLEOTIDE SEQUENCE [LARGE SCALE GENOMIC DNA]</scope>
    <source>
        <strain evidence="11 12">ND2E</strain>
    </source>
</reference>
<accession>A0A099KNZ9</accession>
<feature type="active site" description="Proton donor/acceptor" evidence="6">
    <location>
        <position position="96"/>
    </location>
</feature>
<dbReference type="InterPro" id="IPR036291">
    <property type="entry name" value="NAD(P)-bd_dom_sf"/>
</dbReference>
<dbReference type="EMBL" id="JQED01000024">
    <property type="protein sequence ID" value="KGJ91960.1"/>
    <property type="molecule type" value="Genomic_DNA"/>
</dbReference>
<feature type="binding site" evidence="8">
    <location>
        <begin position="298"/>
        <end position="301"/>
    </location>
    <ligand>
        <name>NAD(+)</name>
        <dbReference type="ChEBI" id="CHEBI:57540"/>
    </ligand>
</feature>
<keyword evidence="3 5" id="KW-0560">Oxidoreductase</keyword>
<proteinExistence type="inferred from homology"/>
<dbReference type="SMART" id="SM01003">
    <property type="entry name" value="AlaDh_PNT_N"/>
    <property type="match status" value="1"/>
</dbReference>
<dbReference type="Pfam" id="PF01262">
    <property type="entry name" value="AlaDh_PNT_C"/>
    <property type="match status" value="1"/>
</dbReference>
<evidence type="ECO:0000256" key="8">
    <source>
        <dbReference type="PIRSR" id="PIRSR000183-3"/>
    </source>
</evidence>
<dbReference type="GO" id="GO:0005886">
    <property type="term" value="C:plasma membrane"/>
    <property type="evidence" value="ECO:0007669"/>
    <property type="project" value="TreeGrafter"/>
</dbReference>
<dbReference type="PANTHER" id="PTHR42795:SF1">
    <property type="entry name" value="ALANINE DEHYDROGENASE"/>
    <property type="match status" value="1"/>
</dbReference>
<dbReference type="SUPFAM" id="SSF51735">
    <property type="entry name" value="NAD(P)-binding Rossmann-fold domains"/>
    <property type="match status" value="1"/>
</dbReference>
<evidence type="ECO:0000256" key="7">
    <source>
        <dbReference type="PIRSR" id="PIRSR000183-2"/>
    </source>
</evidence>
<dbReference type="InterPro" id="IPR008141">
    <property type="entry name" value="Ala_DH"/>
</dbReference>
<feature type="binding site" evidence="8">
    <location>
        <position position="203"/>
    </location>
    <ligand>
        <name>NAD(+)</name>
        <dbReference type="ChEBI" id="CHEBI:57540"/>
    </ligand>
</feature>
<dbReference type="InterPro" id="IPR008143">
    <property type="entry name" value="Ala_DH/PNT_CS2"/>
</dbReference>
<dbReference type="OrthoDB" id="9804592at2"/>
<dbReference type="Proteomes" id="UP000029843">
    <property type="component" value="Unassembled WGS sequence"/>
</dbReference>
<dbReference type="PROSITE" id="PS00837">
    <property type="entry name" value="ALADH_PNT_2"/>
    <property type="match status" value="1"/>
</dbReference>
<protein>
    <recommendedName>
        <fullName evidence="2 5">Alanine dehydrogenase</fullName>
        <ecNumber evidence="2 5">1.4.1.1</ecNumber>
    </recommendedName>
</protein>
<keyword evidence="4 5" id="KW-0520">NAD</keyword>
<feature type="domain" description="Alanine dehydrogenase/pyridine nucleotide transhydrogenase NAD(H)-binding" evidence="9">
    <location>
        <begin position="149"/>
        <end position="297"/>
    </location>
</feature>
<dbReference type="PANTHER" id="PTHR42795">
    <property type="entry name" value="ALANINE DEHYDROGENASE"/>
    <property type="match status" value="1"/>
</dbReference>
<feature type="binding site" evidence="7">
    <location>
        <position position="75"/>
    </location>
    <ligand>
        <name>substrate</name>
    </ligand>
</feature>
<evidence type="ECO:0000313" key="11">
    <source>
        <dbReference type="EMBL" id="KGJ91960.1"/>
    </source>
</evidence>
<gene>
    <name evidence="11" type="ORF">ND2E_3068</name>
</gene>
<feature type="binding site" evidence="8">
    <location>
        <begin position="239"/>
        <end position="240"/>
    </location>
    <ligand>
        <name>NAD(+)</name>
        <dbReference type="ChEBI" id="CHEBI:57540"/>
    </ligand>
</feature>
<sequence>MIIGVPKEIKNHEYRIGLTPAGVKELVVNGHEVIVENNGGASIGFDNEQYITAGAKIIDSASEIFATAEMIIKVKEPQPIECKMLRPGQILFTYLHLAPDPQQTELLVASGATCIAYETVTAASGGLPLLAPMSEVAGRMSIQAGAHALEKAQGGLGALLGGVPGVAPAKVLVVGGGVVGTQAARMAVGMGADVTILDRSLPRLRQLDTEFDGRLKTVYSTADAMDTLIVEADLVIGAVLIPGAAAPKLVTKEHIKMMKQGAVIVDVAIDQGGCFETSKATTHQDPTYVVDGVVHYCVANMPGGVARTSTMALTNATMPFAVTIANKGAKQALLDDEHLMAGLNVAAGKITYKPVADDLGYEYVEPAVALNA</sequence>
<feature type="binding site" evidence="8">
    <location>
        <position position="198"/>
    </location>
    <ligand>
        <name>NAD(+)</name>
        <dbReference type="ChEBI" id="CHEBI:57540"/>
    </ligand>
</feature>
<dbReference type="SUPFAM" id="SSF52283">
    <property type="entry name" value="Formate/glycerate dehydrogenase catalytic domain-like"/>
    <property type="match status" value="1"/>
</dbReference>
<comment type="caution">
    <text evidence="11">The sequence shown here is derived from an EMBL/GenBank/DDBJ whole genome shotgun (WGS) entry which is preliminary data.</text>
</comment>
<dbReference type="GO" id="GO:0000286">
    <property type="term" value="F:alanine dehydrogenase activity"/>
    <property type="evidence" value="ECO:0007669"/>
    <property type="project" value="UniProtKB-UniRule"/>
</dbReference>
<evidence type="ECO:0000256" key="6">
    <source>
        <dbReference type="PIRSR" id="PIRSR000183-1"/>
    </source>
</evidence>
<name>A0A099KNZ9_COLPS</name>
<dbReference type="CDD" id="cd05305">
    <property type="entry name" value="L-AlaDH"/>
    <property type="match status" value="1"/>
</dbReference>
<evidence type="ECO:0000256" key="4">
    <source>
        <dbReference type="ARBA" id="ARBA00023027"/>
    </source>
</evidence>
<dbReference type="GO" id="GO:0042853">
    <property type="term" value="P:L-alanine catabolic process"/>
    <property type="evidence" value="ECO:0007669"/>
    <property type="project" value="InterPro"/>
</dbReference>
<dbReference type="AlphaFoldDB" id="A0A099KNZ9"/>
<feature type="domain" description="Alanine dehydrogenase/pyridine nucleotide transhydrogenase N-terminal" evidence="10">
    <location>
        <begin position="4"/>
        <end position="137"/>
    </location>
</feature>
<evidence type="ECO:0000256" key="1">
    <source>
        <dbReference type="ARBA" id="ARBA00005689"/>
    </source>
</evidence>
<evidence type="ECO:0000259" key="9">
    <source>
        <dbReference type="SMART" id="SM01002"/>
    </source>
</evidence>
<evidence type="ECO:0000259" key="10">
    <source>
        <dbReference type="SMART" id="SM01003"/>
    </source>
</evidence>
<comment type="similarity">
    <text evidence="1 5">Belongs to the AlaDH/PNT family.</text>
</comment>
<dbReference type="FunFam" id="3.40.50.720:FF:000049">
    <property type="entry name" value="Alanine dehydrogenase"/>
    <property type="match status" value="1"/>
</dbReference>
<feature type="binding site" evidence="8">
    <location>
        <position position="220"/>
    </location>
    <ligand>
        <name>NAD(+)</name>
        <dbReference type="ChEBI" id="CHEBI:57540"/>
    </ligand>
</feature>
<dbReference type="PIRSF" id="PIRSF000183">
    <property type="entry name" value="Alanine_dh"/>
    <property type="match status" value="1"/>
</dbReference>
<dbReference type="EC" id="1.4.1.1" evidence="2 5"/>
<dbReference type="InterPro" id="IPR007886">
    <property type="entry name" value="AlaDH/PNT_N"/>
</dbReference>
<feature type="active site" description="Proton donor/acceptor" evidence="6">
    <location>
        <position position="270"/>
    </location>
</feature>